<dbReference type="EMBL" id="MCGO01000005">
    <property type="protein sequence ID" value="ORY51584.1"/>
    <property type="molecule type" value="Genomic_DNA"/>
</dbReference>
<evidence type="ECO:0000313" key="4">
    <source>
        <dbReference type="Proteomes" id="UP000193642"/>
    </source>
</evidence>
<feature type="chain" id="PRO_5012869823" description="Copper acquisition factor BIM1-like domain-containing protein" evidence="1">
    <location>
        <begin position="18"/>
        <end position="125"/>
    </location>
</feature>
<sequence length="125" mass="13723">MHPAFSLLLLLLHSVSAHFAVDVPKSRPFDEPLQPVAPCGGQPLGPRTRFPIVGGLIKGALYHPSGLGNFSVVVSDAPQPADFGKTYFSEGTNVRFTAGFGLLGLWTCPLFRDVWMERMLRFRLL</sequence>
<name>A0A1Y2CXM3_9FUNG</name>
<organism evidence="3 4">
    <name type="scientific">Rhizoclosmatium globosum</name>
    <dbReference type="NCBI Taxonomy" id="329046"/>
    <lineage>
        <taxon>Eukaryota</taxon>
        <taxon>Fungi</taxon>
        <taxon>Fungi incertae sedis</taxon>
        <taxon>Chytridiomycota</taxon>
        <taxon>Chytridiomycota incertae sedis</taxon>
        <taxon>Chytridiomycetes</taxon>
        <taxon>Chytridiales</taxon>
        <taxon>Chytriomycetaceae</taxon>
        <taxon>Rhizoclosmatium</taxon>
    </lineage>
</organism>
<dbReference type="Pfam" id="PF20238">
    <property type="entry name" value="BIM1-like_dom"/>
    <property type="match status" value="1"/>
</dbReference>
<gene>
    <name evidence="3" type="ORF">BCR33DRAFT_459221</name>
</gene>
<evidence type="ECO:0000256" key="1">
    <source>
        <dbReference type="SAM" id="SignalP"/>
    </source>
</evidence>
<comment type="caution">
    <text evidence="3">The sequence shown here is derived from an EMBL/GenBank/DDBJ whole genome shotgun (WGS) entry which is preliminary data.</text>
</comment>
<dbReference type="AlphaFoldDB" id="A0A1Y2CXM3"/>
<keyword evidence="1" id="KW-0732">Signal</keyword>
<dbReference type="Proteomes" id="UP000193642">
    <property type="component" value="Unassembled WGS sequence"/>
</dbReference>
<reference evidence="3 4" key="1">
    <citation type="submission" date="2016-07" db="EMBL/GenBank/DDBJ databases">
        <title>Pervasive Adenine N6-methylation of Active Genes in Fungi.</title>
        <authorList>
            <consortium name="DOE Joint Genome Institute"/>
            <person name="Mondo S.J."/>
            <person name="Dannebaum R.O."/>
            <person name="Kuo R.C."/>
            <person name="Labutti K."/>
            <person name="Haridas S."/>
            <person name="Kuo A."/>
            <person name="Salamov A."/>
            <person name="Ahrendt S.R."/>
            <person name="Lipzen A."/>
            <person name="Sullivan W."/>
            <person name="Andreopoulos W.B."/>
            <person name="Clum A."/>
            <person name="Lindquist E."/>
            <person name="Daum C."/>
            <person name="Ramamoorthy G.K."/>
            <person name="Gryganskyi A."/>
            <person name="Culley D."/>
            <person name="Magnuson J.K."/>
            <person name="James T.Y."/>
            <person name="O'Malley M.A."/>
            <person name="Stajich J.E."/>
            <person name="Spatafora J.W."/>
            <person name="Visel A."/>
            <person name="Grigoriev I.V."/>
        </authorList>
    </citation>
    <scope>NUCLEOTIDE SEQUENCE [LARGE SCALE GENOMIC DNA]</scope>
    <source>
        <strain evidence="3 4">JEL800</strain>
    </source>
</reference>
<evidence type="ECO:0000313" key="3">
    <source>
        <dbReference type="EMBL" id="ORY51584.1"/>
    </source>
</evidence>
<evidence type="ECO:0000259" key="2">
    <source>
        <dbReference type="Pfam" id="PF20238"/>
    </source>
</evidence>
<proteinExistence type="predicted"/>
<protein>
    <recommendedName>
        <fullName evidence="2">Copper acquisition factor BIM1-like domain-containing protein</fullName>
    </recommendedName>
</protein>
<feature type="domain" description="Copper acquisition factor BIM1-like" evidence="2">
    <location>
        <begin position="16"/>
        <end position="86"/>
    </location>
</feature>
<dbReference type="OrthoDB" id="2146436at2759"/>
<keyword evidence="4" id="KW-1185">Reference proteome</keyword>
<feature type="signal peptide" evidence="1">
    <location>
        <begin position="1"/>
        <end position="17"/>
    </location>
</feature>
<accession>A0A1Y2CXM3</accession>
<dbReference type="InterPro" id="IPR046530">
    <property type="entry name" value="BIM1-like_dom"/>
</dbReference>